<dbReference type="Gene3D" id="1.25.40.10">
    <property type="entry name" value="Tetratricopeptide repeat domain"/>
    <property type="match status" value="1"/>
</dbReference>
<dbReference type="OrthoDB" id="6065067at2"/>
<reference evidence="2 3" key="1">
    <citation type="journal article" date="2015" name="Stand. Genomic Sci.">
        <title>Genomic Encyclopedia of Bacterial and Archaeal Type Strains, Phase III: the genomes of soil and plant-associated and newly described type strains.</title>
        <authorList>
            <person name="Whitman W.B."/>
            <person name="Woyke T."/>
            <person name="Klenk H.P."/>
            <person name="Zhou Y."/>
            <person name="Lilburn T.G."/>
            <person name="Beck B.J."/>
            <person name="De Vos P."/>
            <person name="Vandamme P."/>
            <person name="Eisen J.A."/>
            <person name="Garrity G."/>
            <person name="Hugenholtz P."/>
            <person name="Kyrpides N.C."/>
        </authorList>
    </citation>
    <scope>NUCLEOTIDE SEQUENCE [LARGE SCALE GENOMIC DNA]</scope>
    <source>
        <strain evidence="2 3">A3</strain>
    </source>
</reference>
<dbReference type="InterPro" id="IPR011990">
    <property type="entry name" value="TPR-like_helical_dom_sf"/>
</dbReference>
<evidence type="ECO:0000313" key="3">
    <source>
        <dbReference type="Proteomes" id="UP000294862"/>
    </source>
</evidence>
<comment type="caution">
    <text evidence="2">The sequence shown here is derived from an EMBL/GenBank/DDBJ whole genome shotgun (WGS) entry which is preliminary data.</text>
</comment>
<sequence length="170" mass="17700">MRRAFFVAGASLALAAALWPEVAAYRAERQLADANARLAAALRGAATPASVQAALVDARAAMAATPGDPRAPLSASIALLLLRRAEEAKVVLEHAIASGERPELTLNLGRARGTLGDEAGAQAAFLRTAWASPAAIATLPSALRARVLERVGELEAELRDGRLDRPPPLD</sequence>
<evidence type="ECO:0000256" key="1">
    <source>
        <dbReference type="SAM" id="SignalP"/>
    </source>
</evidence>
<gene>
    <name evidence="2" type="ORF">EV148_101590</name>
</gene>
<organism evidence="2 3">
    <name type="scientific">Dokdonella fugitiva</name>
    <dbReference type="NCBI Taxonomy" id="328517"/>
    <lineage>
        <taxon>Bacteria</taxon>
        <taxon>Pseudomonadati</taxon>
        <taxon>Pseudomonadota</taxon>
        <taxon>Gammaproteobacteria</taxon>
        <taxon>Lysobacterales</taxon>
        <taxon>Rhodanobacteraceae</taxon>
        <taxon>Dokdonella</taxon>
    </lineage>
</organism>
<name>A0A4R2IEQ6_9GAMM</name>
<dbReference type="SUPFAM" id="SSF48452">
    <property type="entry name" value="TPR-like"/>
    <property type="match status" value="1"/>
</dbReference>
<proteinExistence type="predicted"/>
<feature type="chain" id="PRO_5020836550" description="MxaK protein" evidence="1">
    <location>
        <begin position="16"/>
        <end position="170"/>
    </location>
</feature>
<evidence type="ECO:0008006" key="4">
    <source>
        <dbReference type="Google" id="ProtNLM"/>
    </source>
</evidence>
<dbReference type="Proteomes" id="UP000294862">
    <property type="component" value="Unassembled WGS sequence"/>
</dbReference>
<dbReference type="EMBL" id="SLWQ01000001">
    <property type="protein sequence ID" value="TCO43171.1"/>
    <property type="molecule type" value="Genomic_DNA"/>
</dbReference>
<keyword evidence="1" id="KW-0732">Signal</keyword>
<dbReference type="AlphaFoldDB" id="A0A4R2IEQ6"/>
<keyword evidence="3" id="KW-1185">Reference proteome</keyword>
<dbReference type="RefSeq" id="WP_131993190.1">
    <property type="nucleotide sequence ID" value="NZ_SLWQ01000001.1"/>
</dbReference>
<protein>
    <recommendedName>
        <fullName evidence="4">MxaK protein</fullName>
    </recommendedName>
</protein>
<evidence type="ECO:0000313" key="2">
    <source>
        <dbReference type="EMBL" id="TCO43171.1"/>
    </source>
</evidence>
<feature type="signal peptide" evidence="1">
    <location>
        <begin position="1"/>
        <end position="15"/>
    </location>
</feature>
<accession>A0A4R2IEQ6</accession>